<dbReference type="InterPro" id="IPR027417">
    <property type="entry name" value="P-loop_NTPase"/>
</dbReference>
<evidence type="ECO:0000256" key="4">
    <source>
        <dbReference type="ARBA" id="ARBA00023125"/>
    </source>
</evidence>
<dbReference type="SMART" id="SM00490">
    <property type="entry name" value="HELICc"/>
    <property type="match status" value="1"/>
</dbReference>
<protein>
    <recommendedName>
        <fullName evidence="8">DNA 3'-5' helicase</fullName>
        <ecNumber evidence="8">5.6.2.4</ecNumber>
    </recommendedName>
</protein>
<dbReference type="GO" id="GO:0005524">
    <property type="term" value="F:ATP binding"/>
    <property type="evidence" value="ECO:0007669"/>
    <property type="project" value="UniProtKB-KW"/>
</dbReference>
<reference evidence="10 11" key="1">
    <citation type="submission" date="2014-04" db="EMBL/GenBank/DDBJ databases">
        <authorList>
            <consortium name="DOE Joint Genome Institute"/>
            <person name="Kuo A."/>
            <person name="Kohler A."/>
            <person name="Jargeat P."/>
            <person name="Nagy L.G."/>
            <person name="Floudas D."/>
            <person name="Copeland A."/>
            <person name="Barry K.W."/>
            <person name="Cichocki N."/>
            <person name="Veneault-Fourrey C."/>
            <person name="LaButti K."/>
            <person name="Lindquist E.A."/>
            <person name="Lipzen A."/>
            <person name="Lundell T."/>
            <person name="Morin E."/>
            <person name="Murat C."/>
            <person name="Sun H."/>
            <person name="Tunlid A."/>
            <person name="Henrissat B."/>
            <person name="Grigoriev I.V."/>
            <person name="Hibbett D.S."/>
            <person name="Martin F."/>
            <person name="Nordberg H.P."/>
            <person name="Cantor M.N."/>
            <person name="Hua S.X."/>
        </authorList>
    </citation>
    <scope>NUCLEOTIDE SEQUENCE [LARGE SCALE GENOMIC DNA]</scope>
    <source>
        <strain evidence="10 11">Ve08.2h10</strain>
    </source>
</reference>
<organism evidence="10 11">
    <name type="scientific">Paxillus rubicundulus Ve08.2h10</name>
    <dbReference type="NCBI Taxonomy" id="930991"/>
    <lineage>
        <taxon>Eukaryota</taxon>
        <taxon>Fungi</taxon>
        <taxon>Dikarya</taxon>
        <taxon>Basidiomycota</taxon>
        <taxon>Agaricomycotina</taxon>
        <taxon>Agaricomycetes</taxon>
        <taxon>Agaricomycetidae</taxon>
        <taxon>Boletales</taxon>
        <taxon>Paxilineae</taxon>
        <taxon>Paxillaceae</taxon>
        <taxon>Paxillus</taxon>
    </lineage>
</organism>
<dbReference type="PROSITE" id="PS51194">
    <property type="entry name" value="HELICASE_CTER"/>
    <property type="match status" value="1"/>
</dbReference>
<evidence type="ECO:0000256" key="3">
    <source>
        <dbReference type="ARBA" id="ARBA00022840"/>
    </source>
</evidence>
<dbReference type="InParanoid" id="A0A0D0CZQ1"/>
<dbReference type="Gene3D" id="3.40.50.300">
    <property type="entry name" value="P-loop containing nucleotide triphosphate hydrolases"/>
    <property type="match status" value="2"/>
</dbReference>
<evidence type="ECO:0000256" key="6">
    <source>
        <dbReference type="ARBA" id="ARBA00023242"/>
    </source>
</evidence>
<sequence>MLPSISDIRKCAEEILGVRPCLWQLKVVEALLKRDQDMLCIAGTGMGKTLTFWMPLLFRPDGIQIIVTPLNMLGKQNATSLAKAGIRAIAVNSETATPLTFQLLHMHKDKMVVIHRSCDQPNIRIGVRKIKYALSSYTDLAFLIPNGYKLGDPPPPKFLVFFDNISDSVNATLYLHRHLPPELQDKIKWFNADMSTGFKEDEVENLVSGGTFGLCTTASFSMGMDVPTIKLVLQWRVTCKIAALWQRFGRAARDKSIAGMAILFTEKEHFDDERAAKAAHWEKRKKTVTVMVTLLIQMMICQIQRWKEQLHQWAYL</sequence>
<evidence type="ECO:0000259" key="9">
    <source>
        <dbReference type="PROSITE" id="PS51194"/>
    </source>
</evidence>
<dbReference type="HOGENOM" id="CLU_001103_19_0_1"/>
<dbReference type="SUPFAM" id="SSF52540">
    <property type="entry name" value="P-loop containing nucleoside triphosphate hydrolases"/>
    <property type="match status" value="1"/>
</dbReference>
<keyword evidence="4" id="KW-0238">DNA-binding</keyword>
<comment type="catalytic activity">
    <reaction evidence="7">
        <text>Couples ATP hydrolysis with the unwinding of duplex DNA by translocating in the 3'-5' direction.</text>
        <dbReference type="EC" id="5.6.2.4"/>
    </reaction>
</comment>
<dbReference type="GO" id="GO:0005737">
    <property type="term" value="C:cytoplasm"/>
    <property type="evidence" value="ECO:0007669"/>
    <property type="project" value="TreeGrafter"/>
</dbReference>
<dbReference type="AlphaFoldDB" id="A0A0D0CZQ1"/>
<dbReference type="EMBL" id="KN830283">
    <property type="protein sequence ID" value="KIK72934.1"/>
    <property type="molecule type" value="Genomic_DNA"/>
</dbReference>
<name>A0A0D0CZQ1_9AGAM</name>
<dbReference type="GO" id="GO:0009378">
    <property type="term" value="F:four-way junction helicase activity"/>
    <property type="evidence" value="ECO:0007669"/>
    <property type="project" value="TreeGrafter"/>
</dbReference>
<accession>A0A0D0CZQ1</accession>
<gene>
    <name evidence="10" type="ORF">PAXRUDRAFT_21420</name>
</gene>
<dbReference type="OrthoDB" id="10261556at2759"/>
<feature type="domain" description="Helicase C-terminal" evidence="9">
    <location>
        <begin position="142"/>
        <end position="299"/>
    </location>
</feature>
<evidence type="ECO:0000256" key="1">
    <source>
        <dbReference type="ARBA" id="ARBA00005446"/>
    </source>
</evidence>
<evidence type="ECO:0000256" key="5">
    <source>
        <dbReference type="ARBA" id="ARBA00023235"/>
    </source>
</evidence>
<dbReference type="Pfam" id="PF00271">
    <property type="entry name" value="Helicase_C"/>
    <property type="match status" value="1"/>
</dbReference>
<dbReference type="GO" id="GO:0003677">
    <property type="term" value="F:DNA binding"/>
    <property type="evidence" value="ECO:0007669"/>
    <property type="project" value="UniProtKB-KW"/>
</dbReference>
<evidence type="ECO:0000313" key="10">
    <source>
        <dbReference type="EMBL" id="KIK72934.1"/>
    </source>
</evidence>
<dbReference type="PANTHER" id="PTHR13710:SF153">
    <property type="entry name" value="RECQ-LIKE DNA HELICASE BLM"/>
    <property type="match status" value="1"/>
</dbReference>
<evidence type="ECO:0000256" key="2">
    <source>
        <dbReference type="ARBA" id="ARBA00022741"/>
    </source>
</evidence>
<dbReference type="InterPro" id="IPR011545">
    <property type="entry name" value="DEAD/DEAH_box_helicase_dom"/>
</dbReference>
<dbReference type="GO" id="GO:0000724">
    <property type="term" value="P:double-strand break repair via homologous recombination"/>
    <property type="evidence" value="ECO:0007669"/>
    <property type="project" value="TreeGrafter"/>
</dbReference>
<keyword evidence="2" id="KW-0547">Nucleotide-binding</keyword>
<dbReference type="InterPro" id="IPR001650">
    <property type="entry name" value="Helicase_C-like"/>
</dbReference>
<evidence type="ECO:0000256" key="8">
    <source>
        <dbReference type="ARBA" id="ARBA00034808"/>
    </source>
</evidence>
<keyword evidence="3" id="KW-0067">ATP-binding</keyword>
<reference evidence="11" key="2">
    <citation type="submission" date="2015-01" db="EMBL/GenBank/DDBJ databases">
        <title>Evolutionary Origins and Diversification of the Mycorrhizal Mutualists.</title>
        <authorList>
            <consortium name="DOE Joint Genome Institute"/>
            <consortium name="Mycorrhizal Genomics Consortium"/>
            <person name="Kohler A."/>
            <person name="Kuo A."/>
            <person name="Nagy L.G."/>
            <person name="Floudas D."/>
            <person name="Copeland A."/>
            <person name="Barry K.W."/>
            <person name="Cichocki N."/>
            <person name="Veneault-Fourrey C."/>
            <person name="LaButti K."/>
            <person name="Lindquist E.A."/>
            <person name="Lipzen A."/>
            <person name="Lundell T."/>
            <person name="Morin E."/>
            <person name="Murat C."/>
            <person name="Riley R."/>
            <person name="Ohm R."/>
            <person name="Sun H."/>
            <person name="Tunlid A."/>
            <person name="Henrissat B."/>
            <person name="Grigoriev I.V."/>
            <person name="Hibbett D.S."/>
            <person name="Martin F."/>
        </authorList>
    </citation>
    <scope>NUCLEOTIDE SEQUENCE [LARGE SCALE GENOMIC DNA]</scope>
    <source>
        <strain evidence="11">Ve08.2h10</strain>
    </source>
</reference>
<dbReference type="GO" id="GO:0005634">
    <property type="term" value="C:nucleus"/>
    <property type="evidence" value="ECO:0007669"/>
    <property type="project" value="TreeGrafter"/>
</dbReference>
<dbReference type="Pfam" id="PF00270">
    <property type="entry name" value="DEAD"/>
    <property type="match status" value="1"/>
</dbReference>
<dbReference type="PANTHER" id="PTHR13710">
    <property type="entry name" value="DNA HELICASE RECQ FAMILY MEMBER"/>
    <property type="match status" value="1"/>
</dbReference>
<keyword evidence="11" id="KW-1185">Reference proteome</keyword>
<keyword evidence="6" id="KW-0539">Nucleus</keyword>
<evidence type="ECO:0000256" key="7">
    <source>
        <dbReference type="ARBA" id="ARBA00034617"/>
    </source>
</evidence>
<dbReference type="STRING" id="930991.A0A0D0CZQ1"/>
<comment type="similarity">
    <text evidence="1">Belongs to the helicase family. RecQ subfamily.</text>
</comment>
<proteinExistence type="inferred from homology"/>
<dbReference type="GO" id="GO:0005694">
    <property type="term" value="C:chromosome"/>
    <property type="evidence" value="ECO:0007669"/>
    <property type="project" value="TreeGrafter"/>
</dbReference>
<evidence type="ECO:0000313" key="11">
    <source>
        <dbReference type="Proteomes" id="UP000054538"/>
    </source>
</evidence>
<dbReference type="GO" id="GO:0043138">
    <property type="term" value="F:3'-5' DNA helicase activity"/>
    <property type="evidence" value="ECO:0007669"/>
    <property type="project" value="UniProtKB-EC"/>
</dbReference>
<dbReference type="EC" id="5.6.2.4" evidence="8"/>
<keyword evidence="5" id="KW-0413">Isomerase</keyword>
<dbReference type="Proteomes" id="UP000054538">
    <property type="component" value="Unassembled WGS sequence"/>
</dbReference>